<name>A0A1B0A5L3_GLOPL</name>
<sequence>MVSNLTAILESADTVPVLNNSALVDKLRNHILGKRNKDQEGTHPHRSCTPFSFLNSENPEMLASIDYFGPAPIAVDGYTEKSKLLKTALDQDLFLLPLFRFCTLPAALSMFLLALPLLIFVVLLFGIVLLLLLFYTSFWEKPMCPSESYTEQCQNRTVRRVLQ</sequence>
<protein>
    <submittedName>
        <fullName evidence="2">Uncharacterized protein</fullName>
    </submittedName>
</protein>
<dbReference type="VEuPathDB" id="VectorBase:GPAI035153"/>
<reference evidence="3" key="1">
    <citation type="submission" date="2014-03" db="EMBL/GenBank/DDBJ databases">
        <authorList>
            <person name="Aksoy S."/>
            <person name="Warren W."/>
            <person name="Wilson R.K."/>
        </authorList>
    </citation>
    <scope>NUCLEOTIDE SEQUENCE [LARGE SCALE GENOMIC DNA]</scope>
    <source>
        <strain evidence="3">IAEA</strain>
    </source>
</reference>
<dbReference type="Proteomes" id="UP000092445">
    <property type="component" value="Unassembled WGS sequence"/>
</dbReference>
<keyword evidence="1" id="KW-1133">Transmembrane helix</keyword>
<keyword evidence="1" id="KW-0472">Membrane</keyword>
<proteinExistence type="predicted"/>
<accession>A0A1B0A5L3</accession>
<evidence type="ECO:0000313" key="2">
    <source>
        <dbReference type="EnsemblMetazoa" id="GPAI035153-PA"/>
    </source>
</evidence>
<reference evidence="2" key="2">
    <citation type="submission" date="2020-05" db="UniProtKB">
        <authorList>
            <consortium name="EnsemblMetazoa"/>
        </authorList>
    </citation>
    <scope>IDENTIFICATION</scope>
    <source>
        <strain evidence="2">IAEA</strain>
    </source>
</reference>
<keyword evidence="3" id="KW-1185">Reference proteome</keyword>
<dbReference type="EnsemblMetazoa" id="GPAI035153-RA">
    <property type="protein sequence ID" value="GPAI035153-PA"/>
    <property type="gene ID" value="GPAI035153"/>
</dbReference>
<keyword evidence="1" id="KW-0812">Transmembrane</keyword>
<evidence type="ECO:0000313" key="3">
    <source>
        <dbReference type="Proteomes" id="UP000092445"/>
    </source>
</evidence>
<feature type="transmembrane region" description="Helical" evidence="1">
    <location>
        <begin position="118"/>
        <end position="138"/>
    </location>
</feature>
<dbReference type="AlphaFoldDB" id="A0A1B0A5L3"/>
<organism evidence="2 3">
    <name type="scientific">Glossina pallidipes</name>
    <name type="common">Tsetse fly</name>
    <dbReference type="NCBI Taxonomy" id="7398"/>
    <lineage>
        <taxon>Eukaryota</taxon>
        <taxon>Metazoa</taxon>
        <taxon>Ecdysozoa</taxon>
        <taxon>Arthropoda</taxon>
        <taxon>Hexapoda</taxon>
        <taxon>Insecta</taxon>
        <taxon>Pterygota</taxon>
        <taxon>Neoptera</taxon>
        <taxon>Endopterygota</taxon>
        <taxon>Diptera</taxon>
        <taxon>Brachycera</taxon>
        <taxon>Muscomorpha</taxon>
        <taxon>Hippoboscoidea</taxon>
        <taxon>Glossinidae</taxon>
        <taxon>Glossina</taxon>
    </lineage>
</organism>
<evidence type="ECO:0000256" key="1">
    <source>
        <dbReference type="SAM" id="Phobius"/>
    </source>
</evidence>